<keyword evidence="4 5" id="KW-0648">Protein biosynthesis</keyword>
<dbReference type="GO" id="GO:0043023">
    <property type="term" value="F:ribosomal large subunit binding"/>
    <property type="evidence" value="ECO:0007669"/>
    <property type="project" value="TreeGrafter"/>
</dbReference>
<keyword evidence="8" id="KW-1185">Reference proteome</keyword>
<proteinExistence type="inferred from homology"/>
<dbReference type="eggNOG" id="COG0233">
    <property type="taxonomic scope" value="Bacteria"/>
</dbReference>
<comment type="function">
    <text evidence="5">Responsible for the release of ribosomes from messenger RNA at the termination of protein biosynthesis. May increase the efficiency of translation by recycling ribosomes from one round of translation to another.</text>
</comment>
<name>J0X0L2_9BIFI</name>
<gene>
    <name evidence="5" type="primary">frr</name>
    <name evidence="7" type="ORF">HMPREF9156_00168</name>
</gene>
<dbReference type="Pfam" id="PF01765">
    <property type="entry name" value="RRF"/>
    <property type="match status" value="1"/>
</dbReference>
<sequence length="184" mass="20441">MATVVEDAQSQMEKTIESTKENFVGIRTGRANPALFNGLTVDYYGAPTPLKALASVGVSDNRTLAVTPFDVSQCAAIEKAIRDSDLGVNPRRDGNVIHVTLPELTEERRRDYVKLAREFAEKGKIAIRNIRRRTKEGIDTSTKSGEYGEDEGKRLQNELEKVTKKASDEIDSLLETKEKEILSV</sequence>
<dbReference type="AlphaFoldDB" id="J0X0L2"/>
<protein>
    <recommendedName>
        <fullName evidence="5">Ribosome-recycling factor</fullName>
        <shortName evidence="5">RRF</shortName>
    </recommendedName>
    <alternativeName>
        <fullName evidence="5">Ribosome-releasing factor</fullName>
    </alternativeName>
</protein>
<comment type="subcellular location">
    <subcellularLocation>
        <location evidence="1 5">Cytoplasm</location>
    </subcellularLocation>
</comment>
<dbReference type="FunFam" id="3.30.1360.40:FF:000001">
    <property type="entry name" value="Ribosome-recycling factor"/>
    <property type="match status" value="1"/>
</dbReference>
<dbReference type="EMBL" id="AGZS01000001">
    <property type="protein sequence ID" value="EJD65404.1"/>
    <property type="molecule type" value="Genomic_DNA"/>
</dbReference>
<evidence type="ECO:0000256" key="3">
    <source>
        <dbReference type="ARBA" id="ARBA00022490"/>
    </source>
</evidence>
<dbReference type="PANTHER" id="PTHR20982">
    <property type="entry name" value="RIBOSOME RECYCLING FACTOR"/>
    <property type="match status" value="1"/>
</dbReference>
<comment type="similarity">
    <text evidence="2 5">Belongs to the RRF family.</text>
</comment>
<dbReference type="FunFam" id="1.10.132.20:FF:000001">
    <property type="entry name" value="Ribosome-recycling factor"/>
    <property type="match status" value="1"/>
</dbReference>
<dbReference type="InterPro" id="IPR036191">
    <property type="entry name" value="RRF_sf"/>
</dbReference>
<evidence type="ECO:0000256" key="1">
    <source>
        <dbReference type="ARBA" id="ARBA00004496"/>
    </source>
</evidence>
<organism evidence="7 8">
    <name type="scientific">Scardovia wiggsiae F0424</name>
    <dbReference type="NCBI Taxonomy" id="857290"/>
    <lineage>
        <taxon>Bacteria</taxon>
        <taxon>Bacillati</taxon>
        <taxon>Actinomycetota</taxon>
        <taxon>Actinomycetes</taxon>
        <taxon>Bifidobacteriales</taxon>
        <taxon>Bifidobacteriaceae</taxon>
        <taxon>Scardovia</taxon>
    </lineage>
</organism>
<dbReference type="HOGENOM" id="CLU_073981_2_0_11"/>
<dbReference type="PANTHER" id="PTHR20982:SF3">
    <property type="entry name" value="MITOCHONDRIAL RIBOSOME RECYCLING FACTOR PSEUDO 1"/>
    <property type="match status" value="1"/>
</dbReference>
<dbReference type="HAMAP" id="MF_00040">
    <property type="entry name" value="RRF"/>
    <property type="match status" value="1"/>
</dbReference>
<dbReference type="Proteomes" id="UP000006415">
    <property type="component" value="Unassembled WGS sequence"/>
</dbReference>
<evidence type="ECO:0000256" key="4">
    <source>
        <dbReference type="ARBA" id="ARBA00022917"/>
    </source>
</evidence>
<dbReference type="GO" id="GO:0005737">
    <property type="term" value="C:cytoplasm"/>
    <property type="evidence" value="ECO:0007669"/>
    <property type="project" value="UniProtKB-SubCell"/>
</dbReference>
<dbReference type="NCBIfam" id="TIGR00496">
    <property type="entry name" value="frr"/>
    <property type="match status" value="1"/>
</dbReference>
<keyword evidence="3 5" id="KW-0963">Cytoplasm</keyword>
<evidence type="ECO:0000256" key="2">
    <source>
        <dbReference type="ARBA" id="ARBA00005912"/>
    </source>
</evidence>
<dbReference type="SUPFAM" id="SSF55194">
    <property type="entry name" value="Ribosome recycling factor, RRF"/>
    <property type="match status" value="1"/>
</dbReference>
<evidence type="ECO:0000313" key="7">
    <source>
        <dbReference type="EMBL" id="EJD65404.1"/>
    </source>
</evidence>
<feature type="domain" description="Ribosome recycling factor" evidence="6">
    <location>
        <begin position="20"/>
        <end position="182"/>
    </location>
</feature>
<evidence type="ECO:0000259" key="6">
    <source>
        <dbReference type="Pfam" id="PF01765"/>
    </source>
</evidence>
<dbReference type="Gene3D" id="3.30.1360.40">
    <property type="match status" value="1"/>
</dbReference>
<dbReference type="GO" id="GO:0006415">
    <property type="term" value="P:translational termination"/>
    <property type="evidence" value="ECO:0007669"/>
    <property type="project" value="UniProtKB-UniRule"/>
</dbReference>
<evidence type="ECO:0000256" key="5">
    <source>
        <dbReference type="HAMAP-Rule" id="MF_00040"/>
    </source>
</evidence>
<dbReference type="InterPro" id="IPR023584">
    <property type="entry name" value="Ribosome_recyc_fac_dom"/>
</dbReference>
<dbReference type="InterPro" id="IPR002661">
    <property type="entry name" value="Ribosome_recyc_fac"/>
</dbReference>
<reference evidence="7 8" key="1">
    <citation type="submission" date="2012-01" db="EMBL/GenBank/DDBJ databases">
        <title>The Genome Sequence of Scardovia wiggsiae F0424.</title>
        <authorList>
            <consortium name="The Broad Institute Genome Sequencing Platform"/>
            <person name="Earl A."/>
            <person name="Ward D."/>
            <person name="Feldgarden M."/>
            <person name="Gevers D."/>
            <person name="Izard J."/>
            <person name="Ganesan A."/>
            <person name="Baranova O.V."/>
            <person name="Blanton J.M."/>
            <person name="Tanner A.C."/>
            <person name="Mathney J."/>
            <person name="Dewhirst F.E."/>
            <person name="Young S.K."/>
            <person name="Zeng Q."/>
            <person name="Gargeya S."/>
            <person name="Fitzgerald M."/>
            <person name="Haas B."/>
            <person name="Abouelleil A."/>
            <person name="Alvarado L."/>
            <person name="Arachchi H.M."/>
            <person name="Berlin A."/>
            <person name="Chapman S.B."/>
            <person name="Gearin G."/>
            <person name="Goldberg J."/>
            <person name="Griggs A."/>
            <person name="Gujja S."/>
            <person name="Hansen M."/>
            <person name="Heiman D."/>
            <person name="Howarth C."/>
            <person name="Larimer J."/>
            <person name="Lui A."/>
            <person name="MacDonald P.J.P."/>
            <person name="McCowen C."/>
            <person name="Montmayeur A."/>
            <person name="Murphy C."/>
            <person name="Neiman D."/>
            <person name="Pearson M."/>
            <person name="Priest M."/>
            <person name="Roberts A."/>
            <person name="Saif S."/>
            <person name="Shea T."/>
            <person name="Sisk P."/>
            <person name="Stolte C."/>
            <person name="Sykes S."/>
            <person name="Wortman J."/>
            <person name="Nusbaum C."/>
            <person name="Birren B."/>
        </authorList>
    </citation>
    <scope>NUCLEOTIDE SEQUENCE [LARGE SCALE GENOMIC DNA]</scope>
    <source>
        <strain evidence="7 8">F0424</strain>
    </source>
</reference>
<dbReference type="CDD" id="cd00520">
    <property type="entry name" value="RRF"/>
    <property type="match status" value="1"/>
</dbReference>
<dbReference type="OrthoDB" id="9804006at2"/>
<evidence type="ECO:0000313" key="8">
    <source>
        <dbReference type="Proteomes" id="UP000006415"/>
    </source>
</evidence>
<accession>J0X0L2</accession>
<comment type="caution">
    <text evidence="7">The sequence shown here is derived from an EMBL/GenBank/DDBJ whole genome shotgun (WGS) entry which is preliminary data.</text>
</comment>
<dbReference type="RefSeq" id="WP_007147236.1">
    <property type="nucleotide sequence ID" value="NZ_AKCI01000001.1"/>
</dbReference>
<dbReference type="Gene3D" id="1.10.132.20">
    <property type="entry name" value="Ribosome-recycling factor"/>
    <property type="match status" value="1"/>
</dbReference>
<dbReference type="STRING" id="857290.HMPREF9156_00168"/>